<dbReference type="EMBL" id="CP126084">
    <property type="protein sequence ID" value="WHX49172.1"/>
    <property type="molecule type" value="Genomic_DNA"/>
</dbReference>
<dbReference type="Proteomes" id="UP001177943">
    <property type="component" value="Chromosome"/>
</dbReference>
<evidence type="ECO:0000313" key="2">
    <source>
        <dbReference type="Proteomes" id="UP001177943"/>
    </source>
</evidence>
<proteinExistence type="predicted"/>
<dbReference type="KEGG" id="pwn:QNH46_00195"/>
<accession>A0AA95IA00</accession>
<evidence type="ECO:0000313" key="1">
    <source>
        <dbReference type="EMBL" id="WHX49172.1"/>
    </source>
</evidence>
<dbReference type="RefSeq" id="WP_283926436.1">
    <property type="nucleotide sequence ID" value="NZ_CP126084.1"/>
</dbReference>
<sequence>MGVTWEVHKRSCPLSPSGMRSTSVRGTLFPLRVRLTFSSPGQPGKHPAGGALPSGFALLRDLLRAFMRDFLREALSLRDSLCFVIFSVLYA</sequence>
<name>A0AA95IA00_9BACL</name>
<dbReference type="AlphaFoldDB" id="A0AA95IA00"/>
<protein>
    <submittedName>
        <fullName evidence="1">Uncharacterized protein</fullName>
    </submittedName>
</protein>
<organism evidence="1 2">
    <name type="scientific">Paenibacillus woosongensis</name>
    <dbReference type="NCBI Taxonomy" id="307580"/>
    <lineage>
        <taxon>Bacteria</taxon>
        <taxon>Bacillati</taxon>
        <taxon>Bacillota</taxon>
        <taxon>Bacilli</taxon>
        <taxon>Bacillales</taxon>
        <taxon>Paenibacillaceae</taxon>
        <taxon>Paenibacillus</taxon>
    </lineage>
</organism>
<reference evidence="1" key="1">
    <citation type="submission" date="2023-05" db="EMBL/GenBank/DDBJ databases">
        <title>Comparative genomics of Bacillaceae isolates and their secondary metabolite potential.</title>
        <authorList>
            <person name="Song L."/>
            <person name="Nielsen L.J."/>
            <person name="Mohite O."/>
            <person name="Xu X."/>
            <person name="Weber T."/>
            <person name="Kovacs A.T."/>
        </authorList>
    </citation>
    <scope>NUCLEOTIDE SEQUENCE</scope>
    <source>
        <strain evidence="1">B2_4</strain>
    </source>
</reference>
<gene>
    <name evidence="1" type="ORF">QNH46_00195</name>
</gene>